<evidence type="ECO:0000313" key="4">
    <source>
        <dbReference type="Proteomes" id="UP000268094"/>
    </source>
</evidence>
<dbReference type="Proteomes" id="UP000268094">
    <property type="component" value="Unassembled WGS sequence"/>
</dbReference>
<evidence type="ECO:0000313" key="3">
    <source>
        <dbReference type="EMBL" id="RKG65152.1"/>
    </source>
</evidence>
<dbReference type="SUPFAM" id="SSF52777">
    <property type="entry name" value="CoA-dependent acyltransferases"/>
    <property type="match status" value="1"/>
</dbReference>
<name>A0A3A8H201_9BACT</name>
<dbReference type="EMBL" id="RAVZ01000736">
    <property type="protein sequence ID" value="RKG65152.1"/>
    <property type="molecule type" value="Genomic_DNA"/>
</dbReference>
<evidence type="ECO:0000259" key="2">
    <source>
        <dbReference type="Pfam" id="PF00668"/>
    </source>
</evidence>
<gene>
    <name evidence="3" type="ORF">D7V88_41890</name>
</gene>
<feature type="domain" description="Condensation" evidence="2">
    <location>
        <begin position="21"/>
        <end position="162"/>
    </location>
</feature>
<evidence type="ECO:0000256" key="1">
    <source>
        <dbReference type="SAM" id="MobiDB-lite"/>
    </source>
</evidence>
<dbReference type="InterPro" id="IPR001242">
    <property type="entry name" value="Condensation_dom"/>
</dbReference>
<sequence length="162" mass="17507">MAQVIPIPRAPVEPSPGADAEGFQPLSHAQQRIWLMEQLHPGTAFANLGGLLLVRGPVRLDLLAQALERFARSTEALRLELRVEAGQARQRLGHAPSPRVEQVDFSQDADPSAAAEAWCTERVRTPFALPGGPLYRLAVVKLGDGRGGYFACVHHLVGDGFS</sequence>
<dbReference type="RefSeq" id="WP_208726775.1">
    <property type="nucleotide sequence ID" value="NZ_RAVZ01000736.1"/>
</dbReference>
<keyword evidence="4" id="KW-1185">Reference proteome</keyword>
<dbReference type="AlphaFoldDB" id="A0A3A8H201"/>
<comment type="caution">
    <text evidence="3">The sequence shown here is derived from an EMBL/GenBank/DDBJ whole genome shotgun (WGS) entry which is preliminary data.</text>
</comment>
<reference evidence="4" key="1">
    <citation type="submission" date="2018-09" db="EMBL/GenBank/DDBJ databases">
        <authorList>
            <person name="Livingstone P.G."/>
            <person name="Whitworth D.E."/>
        </authorList>
    </citation>
    <scope>NUCLEOTIDE SEQUENCE [LARGE SCALE GENOMIC DNA]</scope>
    <source>
        <strain evidence="4">CA054A</strain>
    </source>
</reference>
<feature type="region of interest" description="Disordered" evidence="1">
    <location>
        <begin position="1"/>
        <end position="23"/>
    </location>
</feature>
<dbReference type="Pfam" id="PF00668">
    <property type="entry name" value="Condensation"/>
    <property type="match status" value="1"/>
</dbReference>
<feature type="non-terminal residue" evidence="3">
    <location>
        <position position="162"/>
    </location>
</feature>
<protein>
    <recommendedName>
        <fullName evidence="2">Condensation domain-containing protein</fullName>
    </recommendedName>
</protein>
<dbReference type="Gene3D" id="3.30.559.10">
    <property type="entry name" value="Chloramphenicol acetyltransferase-like domain"/>
    <property type="match status" value="1"/>
</dbReference>
<dbReference type="GO" id="GO:0003824">
    <property type="term" value="F:catalytic activity"/>
    <property type="evidence" value="ECO:0007669"/>
    <property type="project" value="InterPro"/>
</dbReference>
<proteinExistence type="predicted"/>
<dbReference type="InterPro" id="IPR023213">
    <property type="entry name" value="CAT-like_dom_sf"/>
</dbReference>
<organism evidence="3 4">
    <name type="scientific">Corallococcus terminator</name>
    <dbReference type="NCBI Taxonomy" id="2316733"/>
    <lineage>
        <taxon>Bacteria</taxon>
        <taxon>Pseudomonadati</taxon>
        <taxon>Myxococcota</taxon>
        <taxon>Myxococcia</taxon>
        <taxon>Myxococcales</taxon>
        <taxon>Cystobacterineae</taxon>
        <taxon>Myxococcaceae</taxon>
        <taxon>Corallococcus</taxon>
    </lineage>
</organism>
<accession>A0A3A8H201</accession>